<feature type="domain" description="HTH cro/C1-type" evidence="3">
    <location>
        <begin position="18"/>
        <end position="72"/>
    </location>
</feature>
<evidence type="ECO:0000256" key="2">
    <source>
        <dbReference type="SAM" id="Coils"/>
    </source>
</evidence>
<dbReference type="PROSITE" id="PS50943">
    <property type="entry name" value="HTH_CROC1"/>
    <property type="match status" value="1"/>
</dbReference>
<feature type="coiled-coil region" evidence="2">
    <location>
        <begin position="11"/>
        <end position="38"/>
    </location>
</feature>
<dbReference type="InterPro" id="IPR001387">
    <property type="entry name" value="Cro/C1-type_HTH"/>
</dbReference>
<accession>A0ABS0A1N5</accession>
<evidence type="ECO:0000313" key="4">
    <source>
        <dbReference type="EMBL" id="MBF4982809.1"/>
    </source>
</evidence>
<evidence type="ECO:0000259" key="3">
    <source>
        <dbReference type="PROSITE" id="PS50943"/>
    </source>
</evidence>
<protein>
    <submittedName>
        <fullName evidence="4">Helix-turn-helix transcriptional regulator</fullName>
    </submittedName>
</protein>
<gene>
    <name evidence="4" type="ORF">FNJ87_00120</name>
</gene>
<keyword evidence="2" id="KW-0175">Coiled coil</keyword>
<dbReference type="CDD" id="cd00093">
    <property type="entry name" value="HTH_XRE"/>
    <property type="match status" value="1"/>
</dbReference>
<sequence>MATAINTELLYSLLSSRLKELREEKDISQQEMSQHLSLSRASINNIEAGRQKPNLHTIMGYAELLDIDLKHIIPSINEVTKENLFLKKFPNLMYNGSLDDIDTESMREFFNKTQKKANNE</sequence>
<comment type="caution">
    <text evidence="4">The sequence shown here is derived from an EMBL/GenBank/DDBJ whole genome shotgun (WGS) entry which is preliminary data.</text>
</comment>
<reference evidence="4 5" key="1">
    <citation type="submission" date="2020-11" db="EMBL/GenBank/DDBJ databases">
        <title>P. mediterranea TC4 genome.</title>
        <authorList>
            <person name="Molmeret M."/>
        </authorList>
    </citation>
    <scope>NUCLEOTIDE SEQUENCE [LARGE SCALE GENOMIC DNA]</scope>
    <source>
        <strain evidence="4 5">TC4</strain>
    </source>
</reference>
<dbReference type="InterPro" id="IPR010982">
    <property type="entry name" value="Lambda_DNA-bd_dom_sf"/>
</dbReference>
<dbReference type="Proteomes" id="UP001194729">
    <property type="component" value="Unassembled WGS sequence"/>
</dbReference>
<proteinExistence type="predicted"/>
<dbReference type="PANTHER" id="PTHR46558:SF4">
    <property type="entry name" value="DNA-BIDING PHAGE PROTEIN"/>
    <property type="match status" value="1"/>
</dbReference>
<dbReference type="SMART" id="SM00530">
    <property type="entry name" value="HTH_XRE"/>
    <property type="match status" value="1"/>
</dbReference>
<dbReference type="EMBL" id="JADKYU010000004">
    <property type="protein sequence ID" value="MBF4982809.1"/>
    <property type="molecule type" value="Genomic_DNA"/>
</dbReference>
<evidence type="ECO:0000313" key="5">
    <source>
        <dbReference type="Proteomes" id="UP001194729"/>
    </source>
</evidence>
<keyword evidence="1" id="KW-0238">DNA-binding</keyword>
<dbReference type="Gene3D" id="1.10.260.40">
    <property type="entry name" value="lambda repressor-like DNA-binding domains"/>
    <property type="match status" value="1"/>
</dbReference>
<keyword evidence="5" id="KW-1185">Reference proteome</keyword>
<dbReference type="SUPFAM" id="SSF47413">
    <property type="entry name" value="lambda repressor-like DNA-binding domains"/>
    <property type="match status" value="1"/>
</dbReference>
<organism evidence="4 5">
    <name type="scientific">Nonlabens mediterrranea</name>
    <dbReference type="NCBI Taxonomy" id="1419947"/>
    <lineage>
        <taxon>Bacteria</taxon>
        <taxon>Pseudomonadati</taxon>
        <taxon>Bacteroidota</taxon>
        <taxon>Flavobacteriia</taxon>
        <taxon>Flavobacteriales</taxon>
        <taxon>Flavobacteriaceae</taxon>
        <taxon>Nonlabens</taxon>
    </lineage>
</organism>
<evidence type="ECO:0000256" key="1">
    <source>
        <dbReference type="ARBA" id="ARBA00023125"/>
    </source>
</evidence>
<dbReference type="PANTHER" id="PTHR46558">
    <property type="entry name" value="TRACRIPTIONAL REGULATORY PROTEIN-RELATED-RELATED"/>
    <property type="match status" value="1"/>
</dbReference>
<name>A0ABS0A1N5_9FLAO</name>
<dbReference type="Pfam" id="PF01381">
    <property type="entry name" value="HTH_3"/>
    <property type="match status" value="1"/>
</dbReference>